<feature type="region of interest" description="Disordered" evidence="1">
    <location>
        <begin position="132"/>
        <end position="153"/>
    </location>
</feature>
<name>A0A812TSW5_9DINO</name>
<evidence type="ECO:0000256" key="1">
    <source>
        <dbReference type="SAM" id="MobiDB-lite"/>
    </source>
</evidence>
<dbReference type="AlphaFoldDB" id="A0A812TSW5"/>
<evidence type="ECO:0000313" key="3">
    <source>
        <dbReference type="Proteomes" id="UP000604046"/>
    </source>
</evidence>
<keyword evidence="3" id="KW-1185">Reference proteome</keyword>
<comment type="caution">
    <text evidence="2">The sequence shown here is derived from an EMBL/GenBank/DDBJ whole genome shotgun (WGS) entry which is preliminary data.</text>
</comment>
<evidence type="ECO:0000313" key="2">
    <source>
        <dbReference type="EMBL" id="CAE7539210.1"/>
    </source>
</evidence>
<dbReference type="OrthoDB" id="409139at2759"/>
<organism evidence="2 3">
    <name type="scientific">Symbiodinium natans</name>
    <dbReference type="NCBI Taxonomy" id="878477"/>
    <lineage>
        <taxon>Eukaryota</taxon>
        <taxon>Sar</taxon>
        <taxon>Alveolata</taxon>
        <taxon>Dinophyceae</taxon>
        <taxon>Suessiales</taxon>
        <taxon>Symbiodiniaceae</taxon>
        <taxon>Symbiodinium</taxon>
    </lineage>
</organism>
<dbReference type="EMBL" id="CAJNDS010002597">
    <property type="protein sequence ID" value="CAE7539210.1"/>
    <property type="molecule type" value="Genomic_DNA"/>
</dbReference>
<sequence>MATGSFEVSRSRSRRWDQEVKSISRDGSDCIGSCHWVFRSTSRSIPTEFESRVVPLDPVALWSKTRSVDVDSRPSWSIPSARPCSMEQWRAKAPAKLASKQLVPGPSFWHSHGSGKGRYGFSEGLIGAAPMRAQTAGPSQPSRSVRKADRQDLDSSLRASSLFIGTLDEEQIRGRHSGPKFSPPAAKKLSALTTAVLTPR</sequence>
<protein>
    <submittedName>
        <fullName evidence="2">DPP7 protein</fullName>
    </submittedName>
</protein>
<gene>
    <name evidence="2" type="primary">DPP7</name>
    <name evidence="2" type="ORF">SNAT2548_LOCUS30230</name>
</gene>
<reference evidence="2" key="1">
    <citation type="submission" date="2021-02" db="EMBL/GenBank/DDBJ databases">
        <authorList>
            <person name="Dougan E. K."/>
            <person name="Rhodes N."/>
            <person name="Thang M."/>
            <person name="Chan C."/>
        </authorList>
    </citation>
    <scope>NUCLEOTIDE SEQUENCE</scope>
</reference>
<proteinExistence type="predicted"/>
<accession>A0A812TSW5</accession>
<dbReference type="Proteomes" id="UP000604046">
    <property type="component" value="Unassembled WGS sequence"/>
</dbReference>